<dbReference type="Proteomes" id="UP001221757">
    <property type="component" value="Unassembled WGS sequence"/>
</dbReference>
<protein>
    <submittedName>
        <fullName evidence="2">Uncharacterized protein</fullName>
    </submittedName>
</protein>
<name>A0AAD7B7P6_MYCRO</name>
<evidence type="ECO:0000256" key="1">
    <source>
        <dbReference type="SAM" id="MobiDB-lite"/>
    </source>
</evidence>
<reference evidence="2" key="1">
    <citation type="submission" date="2023-03" db="EMBL/GenBank/DDBJ databases">
        <title>Massive genome expansion in bonnet fungi (Mycena s.s.) driven by repeated elements and novel gene families across ecological guilds.</title>
        <authorList>
            <consortium name="Lawrence Berkeley National Laboratory"/>
            <person name="Harder C.B."/>
            <person name="Miyauchi S."/>
            <person name="Viragh M."/>
            <person name="Kuo A."/>
            <person name="Thoen E."/>
            <person name="Andreopoulos B."/>
            <person name="Lu D."/>
            <person name="Skrede I."/>
            <person name="Drula E."/>
            <person name="Henrissat B."/>
            <person name="Morin E."/>
            <person name="Kohler A."/>
            <person name="Barry K."/>
            <person name="LaButti K."/>
            <person name="Morin E."/>
            <person name="Salamov A."/>
            <person name="Lipzen A."/>
            <person name="Mereny Z."/>
            <person name="Hegedus B."/>
            <person name="Baldrian P."/>
            <person name="Stursova M."/>
            <person name="Weitz H."/>
            <person name="Taylor A."/>
            <person name="Grigoriev I.V."/>
            <person name="Nagy L.G."/>
            <person name="Martin F."/>
            <person name="Kauserud H."/>
        </authorList>
    </citation>
    <scope>NUCLEOTIDE SEQUENCE</scope>
    <source>
        <strain evidence="2">CBHHK067</strain>
    </source>
</reference>
<dbReference type="EMBL" id="JARKIE010000929">
    <property type="protein sequence ID" value="KAJ7612532.1"/>
    <property type="molecule type" value="Genomic_DNA"/>
</dbReference>
<feature type="compositionally biased region" description="Basic and acidic residues" evidence="1">
    <location>
        <begin position="36"/>
        <end position="51"/>
    </location>
</feature>
<accession>A0AAD7B7P6</accession>
<comment type="caution">
    <text evidence="2">The sequence shown here is derived from an EMBL/GenBank/DDBJ whole genome shotgun (WGS) entry which is preliminary data.</text>
</comment>
<proteinExistence type="predicted"/>
<keyword evidence="3" id="KW-1185">Reference proteome</keyword>
<dbReference type="AlphaFoldDB" id="A0AAD7B7P6"/>
<feature type="region of interest" description="Disordered" evidence="1">
    <location>
        <begin position="15"/>
        <end position="54"/>
    </location>
</feature>
<organism evidence="2 3">
    <name type="scientific">Mycena rosella</name>
    <name type="common">Pink bonnet</name>
    <name type="synonym">Agaricus rosellus</name>
    <dbReference type="NCBI Taxonomy" id="1033263"/>
    <lineage>
        <taxon>Eukaryota</taxon>
        <taxon>Fungi</taxon>
        <taxon>Dikarya</taxon>
        <taxon>Basidiomycota</taxon>
        <taxon>Agaricomycotina</taxon>
        <taxon>Agaricomycetes</taxon>
        <taxon>Agaricomycetidae</taxon>
        <taxon>Agaricales</taxon>
        <taxon>Marasmiineae</taxon>
        <taxon>Mycenaceae</taxon>
        <taxon>Mycena</taxon>
    </lineage>
</organism>
<evidence type="ECO:0000313" key="3">
    <source>
        <dbReference type="Proteomes" id="UP001221757"/>
    </source>
</evidence>
<evidence type="ECO:0000313" key="2">
    <source>
        <dbReference type="EMBL" id="KAJ7612532.1"/>
    </source>
</evidence>
<sequence>MSRIAAAKLCPSGAVDARGERRGGEQQRVLHVGRRSAREQQVRERRQREEVGAQQELVAEGRSDALQERYMPNAADLCKSLGSNAALVFFHDFQVLPVIHPELLAFAQSKATKAHAESIFARGCRHTYRCLRSIVLVASSQWQGFKGARCFFSRFINYKARACASLHLRALQAETTQTQTLACRTLRSARGDRRVRVTAEMVTHFIGKRPRMRAARGWP</sequence>
<gene>
    <name evidence="2" type="ORF">B0H17DRAFT_1220956</name>
</gene>